<sequence length="125" mass="14396">MNILIATNSKVPLFEQIKDQIKQHIFTGKLQEGDSLPSMRVLAKELKVSVITTKRAYEELEREGYVISTIGKGTFVAGQQPHVLKEWQMREIENELERVVQSGKQIGLTKQDFIELLDVYYEEDV</sequence>
<protein>
    <submittedName>
        <fullName evidence="5">GntR family transcriptional regulator</fullName>
    </submittedName>
</protein>
<dbReference type="SUPFAM" id="SSF46785">
    <property type="entry name" value="Winged helix' DNA-binding domain"/>
    <property type="match status" value="1"/>
</dbReference>
<dbReference type="AlphaFoldDB" id="A0A2V3W2V8"/>
<evidence type="ECO:0000313" key="6">
    <source>
        <dbReference type="Proteomes" id="UP000247978"/>
    </source>
</evidence>
<dbReference type="GO" id="GO:0003700">
    <property type="term" value="F:DNA-binding transcription factor activity"/>
    <property type="evidence" value="ECO:0007669"/>
    <property type="project" value="InterPro"/>
</dbReference>
<proteinExistence type="predicted"/>
<reference evidence="5 6" key="1">
    <citation type="submission" date="2018-05" db="EMBL/GenBank/DDBJ databases">
        <title>Genomic Encyclopedia of Type Strains, Phase IV (KMG-IV): sequencing the most valuable type-strain genomes for metagenomic binning, comparative biology and taxonomic classification.</title>
        <authorList>
            <person name="Goeker M."/>
        </authorList>
    </citation>
    <scope>NUCLEOTIDE SEQUENCE [LARGE SCALE GENOMIC DNA]</scope>
    <source>
        <strain evidence="5 6">DSM 28556</strain>
    </source>
</reference>
<keyword evidence="6" id="KW-1185">Reference proteome</keyword>
<keyword evidence="3" id="KW-0804">Transcription</keyword>
<evidence type="ECO:0000256" key="2">
    <source>
        <dbReference type="ARBA" id="ARBA00023125"/>
    </source>
</evidence>
<dbReference type="PANTHER" id="PTHR38445">
    <property type="entry name" value="HTH-TYPE TRANSCRIPTIONAL REPRESSOR YTRA"/>
    <property type="match status" value="1"/>
</dbReference>
<accession>A0A2V3W2V8</accession>
<name>A0A2V3W2V8_9BACI</name>
<organism evidence="5 6">
    <name type="scientific">Pseudogracilibacillus auburnensis</name>
    <dbReference type="NCBI Taxonomy" id="1494959"/>
    <lineage>
        <taxon>Bacteria</taxon>
        <taxon>Bacillati</taxon>
        <taxon>Bacillota</taxon>
        <taxon>Bacilli</taxon>
        <taxon>Bacillales</taxon>
        <taxon>Bacillaceae</taxon>
        <taxon>Pseudogracilibacillus</taxon>
    </lineage>
</organism>
<dbReference type="PROSITE" id="PS50949">
    <property type="entry name" value="HTH_GNTR"/>
    <property type="match status" value="1"/>
</dbReference>
<dbReference type="Gene3D" id="1.10.10.10">
    <property type="entry name" value="Winged helix-like DNA-binding domain superfamily/Winged helix DNA-binding domain"/>
    <property type="match status" value="1"/>
</dbReference>
<evidence type="ECO:0000256" key="1">
    <source>
        <dbReference type="ARBA" id="ARBA00023015"/>
    </source>
</evidence>
<dbReference type="CDD" id="cd07377">
    <property type="entry name" value="WHTH_GntR"/>
    <property type="match status" value="1"/>
</dbReference>
<dbReference type="PANTHER" id="PTHR38445:SF7">
    <property type="entry name" value="GNTR-FAMILY TRANSCRIPTIONAL REGULATOR"/>
    <property type="match status" value="1"/>
</dbReference>
<dbReference type="InterPro" id="IPR036390">
    <property type="entry name" value="WH_DNA-bd_sf"/>
</dbReference>
<evidence type="ECO:0000313" key="5">
    <source>
        <dbReference type="EMBL" id="PXW88066.1"/>
    </source>
</evidence>
<comment type="caution">
    <text evidence="5">The sequence shown here is derived from an EMBL/GenBank/DDBJ whole genome shotgun (WGS) entry which is preliminary data.</text>
</comment>
<dbReference type="InterPro" id="IPR000524">
    <property type="entry name" value="Tscrpt_reg_HTH_GntR"/>
</dbReference>
<gene>
    <name evidence="5" type="ORF">DFR56_104219</name>
</gene>
<feature type="domain" description="HTH gntR-type" evidence="4">
    <location>
        <begin position="11"/>
        <end position="79"/>
    </location>
</feature>
<dbReference type="OrthoDB" id="9801546at2"/>
<dbReference type="EMBL" id="QJJQ01000004">
    <property type="protein sequence ID" value="PXW88066.1"/>
    <property type="molecule type" value="Genomic_DNA"/>
</dbReference>
<dbReference type="SMART" id="SM00345">
    <property type="entry name" value="HTH_GNTR"/>
    <property type="match status" value="1"/>
</dbReference>
<evidence type="ECO:0000259" key="4">
    <source>
        <dbReference type="PROSITE" id="PS50949"/>
    </source>
</evidence>
<dbReference type="InterPro" id="IPR036388">
    <property type="entry name" value="WH-like_DNA-bd_sf"/>
</dbReference>
<keyword evidence="1" id="KW-0805">Transcription regulation</keyword>
<keyword evidence="2" id="KW-0238">DNA-binding</keyword>
<dbReference type="Pfam" id="PF00392">
    <property type="entry name" value="GntR"/>
    <property type="match status" value="1"/>
</dbReference>
<dbReference type="RefSeq" id="WP_110394884.1">
    <property type="nucleotide sequence ID" value="NZ_JBHUHB010000001.1"/>
</dbReference>
<evidence type="ECO:0000256" key="3">
    <source>
        <dbReference type="ARBA" id="ARBA00023163"/>
    </source>
</evidence>
<dbReference type="Proteomes" id="UP000247978">
    <property type="component" value="Unassembled WGS sequence"/>
</dbReference>
<dbReference type="GO" id="GO:0003677">
    <property type="term" value="F:DNA binding"/>
    <property type="evidence" value="ECO:0007669"/>
    <property type="project" value="UniProtKB-KW"/>
</dbReference>